<keyword evidence="3" id="KW-1185">Reference proteome</keyword>
<evidence type="ECO:0000313" key="3">
    <source>
        <dbReference type="Proteomes" id="UP000050455"/>
    </source>
</evidence>
<organism evidence="2 3">
    <name type="scientific">Pseudomonas meliae</name>
    <dbReference type="NCBI Taxonomy" id="86176"/>
    <lineage>
        <taxon>Bacteria</taxon>
        <taxon>Pseudomonadati</taxon>
        <taxon>Pseudomonadota</taxon>
        <taxon>Gammaproteobacteria</taxon>
        <taxon>Pseudomonadales</taxon>
        <taxon>Pseudomonadaceae</taxon>
        <taxon>Pseudomonas</taxon>
    </lineage>
</organism>
<comment type="caution">
    <text evidence="2">The sequence shown here is derived from an EMBL/GenBank/DDBJ whole genome shotgun (WGS) entry which is preliminary data.</text>
</comment>
<proteinExistence type="predicted"/>
<reference evidence="2 3" key="1">
    <citation type="submission" date="2015-09" db="EMBL/GenBank/DDBJ databases">
        <title>Genome announcement of multiple Pseudomonas syringae strains.</title>
        <authorList>
            <person name="Thakur S."/>
            <person name="Wang P.W."/>
            <person name="Gong Y."/>
            <person name="Weir B.S."/>
            <person name="Guttman D.S."/>
        </authorList>
    </citation>
    <scope>NUCLEOTIDE SEQUENCE [LARGE SCALE GENOMIC DNA]</scope>
    <source>
        <strain evidence="2 3">ICMP6289</strain>
    </source>
</reference>
<keyword evidence="1" id="KW-0472">Membrane</keyword>
<dbReference type="EMBL" id="LJQT01000073">
    <property type="protein sequence ID" value="KPX94085.1"/>
    <property type="molecule type" value="Genomic_DNA"/>
</dbReference>
<sequence length="133" mass="14576">MPSAVQPVVFPKRGCKPEPKKIPSENITRVVPGCLCYSIRFSVHIWPLNQAVFGLAASLPENNCLALIRTRTGFPTMTEISGIPAYNPGLHVEAVSIAGRYRYVSRRSVAIFGSHALATSLFTLVIFLFQTIS</sequence>
<accession>A0A0P9ZRM3</accession>
<feature type="transmembrane region" description="Helical" evidence="1">
    <location>
        <begin position="109"/>
        <end position="132"/>
    </location>
</feature>
<keyword evidence="1" id="KW-1133">Transmembrane helix</keyword>
<evidence type="ECO:0000313" key="2">
    <source>
        <dbReference type="EMBL" id="KPX94085.1"/>
    </source>
</evidence>
<evidence type="ECO:0000256" key="1">
    <source>
        <dbReference type="SAM" id="Phobius"/>
    </source>
</evidence>
<gene>
    <name evidence="2" type="ORF">ALO64_200038</name>
</gene>
<name>A0A0P9ZRM3_9PSED</name>
<protein>
    <submittedName>
        <fullName evidence="2">Uncharacterized protein</fullName>
    </submittedName>
</protein>
<dbReference type="Proteomes" id="UP000050455">
    <property type="component" value="Unassembled WGS sequence"/>
</dbReference>
<dbReference type="AlphaFoldDB" id="A0A0P9ZRM3"/>
<keyword evidence="1" id="KW-0812">Transmembrane</keyword>